<dbReference type="STRING" id="870482.SAMN04487987_103248"/>
<dbReference type="Proteomes" id="UP000199439">
    <property type="component" value="Unassembled WGS sequence"/>
</dbReference>
<dbReference type="EMBL" id="FOMI01000003">
    <property type="protein sequence ID" value="SFD05637.1"/>
    <property type="molecule type" value="Genomic_DNA"/>
</dbReference>
<sequence>MSNYIKVFSGNFIEVQRMFKLLEEVNICAIIKDESESGRLAGFGSSIQGLQEIHVHKDELERAKPIIESSTSTSEFELD</sequence>
<evidence type="ECO:0000313" key="2">
    <source>
        <dbReference type="EMBL" id="SFD05637.1"/>
    </source>
</evidence>
<feature type="domain" description="DUF2007" evidence="1">
    <location>
        <begin position="7"/>
        <end position="69"/>
    </location>
</feature>
<dbReference type="InterPro" id="IPR018551">
    <property type="entry name" value="DUF2007"/>
</dbReference>
<dbReference type="OrthoDB" id="1149279at2"/>
<dbReference type="Pfam" id="PF09413">
    <property type="entry name" value="DUF2007"/>
    <property type="match status" value="1"/>
</dbReference>
<gene>
    <name evidence="2" type="ORF">SAMN04487987_103248</name>
</gene>
<proteinExistence type="predicted"/>
<keyword evidence="3" id="KW-1185">Reference proteome</keyword>
<protein>
    <submittedName>
        <fullName evidence="2">Putative signal transducing protein</fullName>
    </submittedName>
</protein>
<dbReference type="AlphaFoldDB" id="A0A1I1P728"/>
<organism evidence="2 3">
    <name type="scientific">Algibacter pectinivorans</name>
    <dbReference type="NCBI Taxonomy" id="870482"/>
    <lineage>
        <taxon>Bacteria</taxon>
        <taxon>Pseudomonadati</taxon>
        <taxon>Bacteroidota</taxon>
        <taxon>Flavobacteriia</taxon>
        <taxon>Flavobacteriales</taxon>
        <taxon>Flavobacteriaceae</taxon>
        <taxon>Algibacter</taxon>
    </lineage>
</organism>
<evidence type="ECO:0000313" key="3">
    <source>
        <dbReference type="Proteomes" id="UP000199439"/>
    </source>
</evidence>
<dbReference type="RefSeq" id="WP_092850449.1">
    <property type="nucleotide sequence ID" value="NZ_FOMI01000003.1"/>
</dbReference>
<accession>A0A1I1P728</accession>
<reference evidence="3" key="1">
    <citation type="submission" date="2016-10" db="EMBL/GenBank/DDBJ databases">
        <authorList>
            <person name="Varghese N."/>
            <person name="Submissions S."/>
        </authorList>
    </citation>
    <scope>NUCLEOTIDE SEQUENCE [LARGE SCALE GENOMIC DNA]</scope>
    <source>
        <strain evidence="3">DSM 25730</strain>
    </source>
</reference>
<evidence type="ECO:0000259" key="1">
    <source>
        <dbReference type="Pfam" id="PF09413"/>
    </source>
</evidence>
<name>A0A1I1P728_9FLAO</name>